<feature type="transmembrane region" description="Helical" evidence="5">
    <location>
        <begin position="245"/>
        <end position="261"/>
    </location>
</feature>
<feature type="domain" description="O-antigen ligase-related" evidence="6">
    <location>
        <begin position="232"/>
        <end position="378"/>
    </location>
</feature>
<keyword evidence="4 5" id="KW-0472">Membrane</keyword>
<evidence type="ECO:0000313" key="7">
    <source>
        <dbReference type="EMBL" id="QDT06672.1"/>
    </source>
</evidence>
<name>A0A517NHR5_9BACT</name>
<feature type="transmembrane region" description="Helical" evidence="5">
    <location>
        <begin position="426"/>
        <end position="444"/>
    </location>
</feature>
<comment type="subcellular location">
    <subcellularLocation>
        <location evidence="1">Membrane</location>
        <topology evidence="1">Multi-pass membrane protein</topology>
    </subcellularLocation>
</comment>
<evidence type="ECO:0000256" key="5">
    <source>
        <dbReference type="SAM" id="Phobius"/>
    </source>
</evidence>
<evidence type="ECO:0000313" key="8">
    <source>
        <dbReference type="Proteomes" id="UP000318538"/>
    </source>
</evidence>
<accession>A0A517NHR5</accession>
<dbReference type="InterPro" id="IPR051533">
    <property type="entry name" value="WaaL-like"/>
</dbReference>
<feature type="transmembrane region" description="Helical" evidence="5">
    <location>
        <begin position="361"/>
        <end position="389"/>
    </location>
</feature>
<feature type="transmembrane region" description="Helical" evidence="5">
    <location>
        <begin position="195"/>
        <end position="213"/>
    </location>
</feature>
<feature type="transmembrane region" description="Helical" evidence="5">
    <location>
        <begin position="268"/>
        <end position="284"/>
    </location>
</feature>
<evidence type="ECO:0000259" key="6">
    <source>
        <dbReference type="Pfam" id="PF04932"/>
    </source>
</evidence>
<feature type="transmembrane region" description="Helical" evidence="5">
    <location>
        <begin position="158"/>
        <end position="175"/>
    </location>
</feature>
<feature type="transmembrane region" description="Helical" evidence="5">
    <location>
        <begin position="36"/>
        <end position="53"/>
    </location>
</feature>
<evidence type="ECO:0000256" key="3">
    <source>
        <dbReference type="ARBA" id="ARBA00022989"/>
    </source>
</evidence>
<dbReference type="GO" id="GO:0016874">
    <property type="term" value="F:ligase activity"/>
    <property type="evidence" value="ECO:0007669"/>
    <property type="project" value="UniProtKB-KW"/>
</dbReference>
<evidence type="ECO:0000256" key="2">
    <source>
        <dbReference type="ARBA" id="ARBA00022692"/>
    </source>
</evidence>
<proteinExistence type="predicted"/>
<dbReference type="InterPro" id="IPR007016">
    <property type="entry name" value="O-antigen_ligase-rel_domated"/>
</dbReference>
<organism evidence="7 8">
    <name type="scientific">Rubripirellula lacrimiformis</name>
    <dbReference type="NCBI Taxonomy" id="1930273"/>
    <lineage>
        <taxon>Bacteria</taxon>
        <taxon>Pseudomonadati</taxon>
        <taxon>Planctomycetota</taxon>
        <taxon>Planctomycetia</taxon>
        <taxon>Pirellulales</taxon>
        <taxon>Pirellulaceae</taxon>
        <taxon>Rubripirellula</taxon>
    </lineage>
</organism>
<reference evidence="7 8" key="1">
    <citation type="submission" date="2019-02" db="EMBL/GenBank/DDBJ databases">
        <title>Deep-cultivation of Planctomycetes and their phenomic and genomic characterization uncovers novel biology.</title>
        <authorList>
            <person name="Wiegand S."/>
            <person name="Jogler M."/>
            <person name="Boedeker C."/>
            <person name="Pinto D."/>
            <person name="Vollmers J."/>
            <person name="Rivas-Marin E."/>
            <person name="Kohn T."/>
            <person name="Peeters S.H."/>
            <person name="Heuer A."/>
            <person name="Rast P."/>
            <person name="Oberbeckmann S."/>
            <person name="Bunk B."/>
            <person name="Jeske O."/>
            <person name="Meyerdierks A."/>
            <person name="Storesund J.E."/>
            <person name="Kallscheuer N."/>
            <person name="Luecker S."/>
            <person name="Lage O.M."/>
            <person name="Pohl T."/>
            <person name="Merkel B.J."/>
            <person name="Hornburger P."/>
            <person name="Mueller R.-W."/>
            <person name="Bruemmer F."/>
            <person name="Labrenz M."/>
            <person name="Spormann A.M."/>
            <person name="Op den Camp H."/>
            <person name="Overmann J."/>
            <person name="Amann R."/>
            <person name="Jetten M.S.M."/>
            <person name="Mascher T."/>
            <person name="Medema M.H."/>
            <person name="Devos D.P."/>
            <person name="Kaster A.-K."/>
            <person name="Ovreas L."/>
            <person name="Rohde M."/>
            <person name="Galperin M.Y."/>
            <person name="Jogler C."/>
        </authorList>
    </citation>
    <scope>NUCLEOTIDE SEQUENCE [LARGE SCALE GENOMIC DNA]</scope>
    <source>
        <strain evidence="7 8">K22_7</strain>
    </source>
</reference>
<dbReference type="Proteomes" id="UP000318538">
    <property type="component" value="Chromosome"/>
</dbReference>
<dbReference type="Pfam" id="PF04932">
    <property type="entry name" value="Wzy_C"/>
    <property type="match status" value="1"/>
</dbReference>
<keyword evidence="2 5" id="KW-0812">Transmembrane</keyword>
<dbReference type="OrthoDB" id="236730at2"/>
<gene>
    <name evidence="7" type="ORF">K227x_50880</name>
</gene>
<feature type="transmembrane region" description="Helical" evidence="5">
    <location>
        <begin position="73"/>
        <end position="94"/>
    </location>
</feature>
<feature type="transmembrane region" description="Helical" evidence="5">
    <location>
        <begin position="401"/>
        <end position="420"/>
    </location>
</feature>
<evidence type="ECO:0000256" key="4">
    <source>
        <dbReference type="ARBA" id="ARBA00023136"/>
    </source>
</evidence>
<evidence type="ECO:0000256" key="1">
    <source>
        <dbReference type="ARBA" id="ARBA00004141"/>
    </source>
</evidence>
<dbReference type="AlphaFoldDB" id="A0A517NHR5"/>
<feature type="transmembrane region" description="Helical" evidence="5">
    <location>
        <begin position="126"/>
        <end position="146"/>
    </location>
</feature>
<dbReference type="GO" id="GO:0016020">
    <property type="term" value="C:membrane"/>
    <property type="evidence" value="ECO:0007669"/>
    <property type="project" value="UniProtKB-SubCell"/>
</dbReference>
<keyword evidence="3 5" id="KW-1133">Transmembrane helix</keyword>
<dbReference type="EMBL" id="CP036525">
    <property type="protein sequence ID" value="QDT06672.1"/>
    <property type="molecule type" value="Genomic_DNA"/>
</dbReference>
<dbReference type="PANTHER" id="PTHR37422">
    <property type="entry name" value="TEICHURONIC ACID BIOSYNTHESIS PROTEIN TUAE"/>
    <property type="match status" value="1"/>
</dbReference>
<keyword evidence="7" id="KW-0436">Ligase</keyword>
<feature type="transmembrane region" description="Helical" evidence="5">
    <location>
        <begin position="101"/>
        <end position="120"/>
    </location>
</feature>
<keyword evidence="8" id="KW-1185">Reference proteome</keyword>
<feature type="transmembrane region" description="Helical" evidence="5">
    <location>
        <begin position="220"/>
        <end position="239"/>
    </location>
</feature>
<dbReference type="PANTHER" id="PTHR37422:SF13">
    <property type="entry name" value="LIPOPOLYSACCHARIDE BIOSYNTHESIS PROTEIN PA4999-RELATED"/>
    <property type="match status" value="1"/>
</dbReference>
<dbReference type="KEGG" id="rlc:K227x_50880"/>
<protein>
    <submittedName>
        <fullName evidence="7">O-Antigen ligase</fullName>
    </submittedName>
</protein>
<sequence length="460" mass="49984">MSSRWFSGNAAATPPHMRSALIVDNGIDDPTLQRRIFGFIKISMWLLAAMAFTMPTTSQATHWEPLDSAKLLILAWACFGGAWLIISAGSWTALRRSIDPLMPFYAFLVWTLVSVIWSPLRSVTIAQSGSLVAMLFYATLVAIVSADNKRALSILKHLNWVLLISNAVVLVAYAISPEVSGLDRGRIHTGGDGLIHPTAAGATASLGLLLPVLCQRIGRIPWASRLILPSLVVHGSVLLLSNSRTAIGMAIVTIGAVLFWYSSNRGRAMTLLAAAMIAVLMLAMDPGFKLISATADVGTQYVSRGQSGDQIRGMSGRAELWTAIWQEYEKAMLVGHGYFVTSETGSLYVWHQTHNYTAHNLLLQILVSTGAIGLMIFLFALCHLFFAMLPLRSGSTFQRRIFAIVAVVAVWFLGWAQLGVSFMGPIRPESVVFFTLAGIGIGQLNRRLLNRSDRGAAIAV</sequence>
<dbReference type="RefSeq" id="WP_145173620.1">
    <property type="nucleotide sequence ID" value="NZ_CP036525.1"/>
</dbReference>